<dbReference type="AlphaFoldDB" id="C6BWQ4"/>
<dbReference type="SMART" id="SM00342">
    <property type="entry name" value="HTH_ARAC"/>
    <property type="match status" value="1"/>
</dbReference>
<dbReference type="eggNOG" id="COG4977">
    <property type="taxonomic scope" value="Bacteria"/>
</dbReference>
<dbReference type="EMBL" id="CP001649">
    <property type="protein sequence ID" value="ACS80334.1"/>
    <property type="molecule type" value="Genomic_DNA"/>
</dbReference>
<evidence type="ECO:0000256" key="1">
    <source>
        <dbReference type="ARBA" id="ARBA00023015"/>
    </source>
</evidence>
<dbReference type="SUPFAM" id="SSF46689">
    <property type="entry name" value="Homeodomain-like"/>
    <property type="match status" value="1"/>
</dbReference>
<feature type="domain" description="HTH araC/xylS-type" evidence="4">
    <location>
        <begin position="189"/>
        <end position="287"/>
    </location>
</feature>
<evidence type="ECO:0000256" key="2">
    <source>
        <dbReference type="ARBA" id="ARBA00023125"/>
    </source>
</evidence>
<dbReference type="PANTHER" id="PTHR43280">
    <property type="entry name" value="ARAC-FAMILY TRANSCRIPTIONAL REGULATOR"/>
    <property type="match status" value="1"/>
</dbReference>
<dbReference type="PANTHER" id="PTHR43280:SF32">
    <property type="entry name" value="TRANSCRIPTIONAL REGULATORY PROTEIN"/>
    <property type="match status" value="1"/>
</dbReference>
<keyword evidence="6" id="KW-1185">Reference proteome</keyword>
<dbReference type="Gene3D" id="2.60.120.10">
    <property type="entry name" value="Jelly Rolls"/>
    <property type="match status" value="1"/>
</dbReference>
<evidence type="ECO:0000313" key="5">
    <source>
        <dbReference type="EMBL" id="ACS80334.1"/>
    </source>
</evidence>
<dbReference type="InterPro" id="IPR003313">
    <property type="entry name" value="AraC-bd"/>
</dbReference>
<accession>C6BWQ4</accession>
<dbReference type="STRING" id="526222.Desal_2278"/>
<name>C6BWQ4_MARSD</name>
<keyword evidence="3" id="KW-0804">Transcription</keyword>
<dbReference type="PROSITE" id="PS01124">
    <property type="entry name" value="HTH_ARAC_FAMILY_2"/>
    <property type="match status" value="1"/>
</dbReference>
<evidence type="ECO:0000256" key="3">
    <source>
        <dbReference type="ARBA" id="ARBA00023163"/>
    </source>
</evidence>
<evidence type="ECO:0000313" key="6">
    <source>
        <dbReference type="Proteomes" id="UP000002601"/>
    </source>
</evidence>
<gene>
    <name evidence="5" type="ordered locus">Desal_2278</name>
</gene>
<dbReference type="Proteomes" id="UP000002601">
    <property type="component" value="Chromosome"/>
</dbReference>
<dbReference type="GO" id="GO:0043565">
    <property type="term" value="F:sequence-specific DNA binding"/>
    <property type="evidence" value="ECO:0007669"/>
    <property type="project" value="InterPro"/>
</dbReference>
<dbReference type="Pfam" id="PF12833">
    <property type="entry name" value="HTH_18"/>
    <property type="match status" value="1"/>
</dbReference>
<protein>
    <submittedName>
        <fullName evidence="5">Transcriptional regulator, AraC family</fullName>
    </submittedName>
</protein>
<dbReference type="InterPro" id="IPR018060">
    <property type="entry name" value="HTH_AraC"/>
</dbReference>
<dbReference type="KEGG" id="dsa:Desal_2278"/>
<dbReference type="InterPro" id="IPR014710">
    <property type="entry name" value="RmlC-like_jellyroll"/>
</dbReference>
<keyword evidence="1" id="KW-0805">Transcription regulation</keyword>
<dbReference type="InterPro" id="IPR037923">
    <property type="entry name" value="HTH-like"/>
</dbReference>
<dbReference type="SUPFAM" id="SSF51215">
    <property type="entry name" value="Regulatory protein AraC"/>
    <property type="match status" value="1"/>
</dbReference>
<proteinExistence type="predicted"/>
<reference evidence="5 6" key="1">
    <citation type="submission" date="2009-06" db="EMBL/GenBank/DDBJ databases">
        <title>Complete sequence of Desulfovibrio salexigens DSM 2638.</title>
        <authorList>
            <consortium name="US DOE Joint Genome Institute"/>
            <person name="Lucas S."/>
            <person name="Copeland A."/>
            <person name="Lapidus A."/>
            <person name="Glavina del Rio T."/>
            <person name="Tice H."/>
            <person name="Bruce D."/>
            <person name="Goodwin L."/>
            <person name="Pitluck S."/>
            <person name="Munk A.C."/>
            <person name="Brettin T."/>
            <person name="Detter J.C."/>
            <person name="Han C."/>
            <person name="Tapia R."/>
            <person name="Larimer F."/>
            <person name="Land M."/>
            <person name="Hauser L."/>
            <person name="Kyrpides N."/>
            <person name="Anderson I."/>
            <person name="Wall J.D."/>
            <person name="Arkin A.P."/>
            <person name="Dehal P."/>
            <person name="Chivian D."/>
            <person name="Giles B."/>
            <person name="Hazen T.C."/>
        </authorList>
    </citation>
    <scope>NUCLEOTIDE SEQUENCE [LARGE SCALE GENOMIC DNA]</scope>
    <source>
        <strain evidence="6">ATCC 14822 / DSM 2638 / NCIMB 8403 / VKM B-1763</strain>
    </source>
</reference>
<dbReference type="Pfam" id="PF02311">
    <property type="entry name" value="AraC_binding"/>
    <property type="match status" value="1"/>
</dbReference>
<dbReference type="OrthoDB" id="9814125at2"/>
<dbReference type="HOGENOM" id="CLU_000445_88_2_7"/>
<organism evidence="5 6">
    <name type="scientific">Maridesulfovibrio salexigens (strain ATCC 14822 / DSM 2638 / NCIMB 8403 / VKM B-1763)</name>
    <name type="common">Desulfovibrio salexigens</name>
    <dbReference type="NCBI Taxonomy" id="526222"/>
    <lineage>
        <taxon>Bacteria</taxon>
        <taxon>Pseudomonadati</taxon>
        <taxon>Thermodesulfobacteriota</taxon>
        <taxon>Desulfovibrionia</taxon>
        <taxon>Desulfovibrionales</taxon>
        <taxon>Desulfovibrionaceae</taxon>
        <taxon>Maridesulfovibrio</taxon>
    </lineage>
</organism>
<keyword evidence="2" id="KW-0238">DNA-binding</keyword>
<evidence type="ECO:0000259" key="4">
    <source>
        <dbReference type="PROSITE" id="PS01124"/>
    </source>
</evidence>
<dbReference type="GO" id="GO:0003700">
    <property type="term" value="F:DNA-binding transcription factor activity"/>
    <property type="evidence" value="ECO:0007669"/>
    <property type="project" value="InterPro"/>
</dbReference>
<sequence length="296" mass="33965">MKENHTVHKAEEFMGIESNFKIYPFTDGTGCPISDVQEAHLHEFYVVHYVSAGSGSCVIDFETYDIIPGSLYFVSPGQLHLWNPENIVDGFVMVFTDDFLKSPEAPIHSAYELEFFNSVINSPMFMLSTDQKAELGSVMSSLCREFSSKKPGFETVLRSYFHILMVCLQRMFADRMQRPGARVENPMVREFKKLVSAHHSPQLRVQDYAERMNVSVSRLSAVIKEVTSMTPGQIVRNELINTAKRMLANSDKNVSEICYELKFEDPSYFGRFFKRETGFTPSVFREHVRGKYQQLV</sequence>
<dbReference type="InterPro" id="IPR009057">
    <property type="entry name" value="Homeodomain-like_sf"/>
</dbReference>
<dbReference type="Gene3D" id="1.10.10.60">
    <property type="entry name" value="Homeodomain-like"/>
    <property type="match status" value="1"/>
</dbReference>